<gene>
    <name evidence="2" type="ORF">IAD50_07400</name>
</gene>
<dbReference type="GO" id="GO:0005975">
    <property type="term" value="P:carbohydrate metabolic process"/>
    <property type="evidence" value="ECO:0007669"/>
    <property type="project" value="InterPro"/>
</dbReference>
<dbReference type="PANTHER" id="PTHR10587">
    <property type="entry name" value="GLYCOSYL TRANSFERASE-RELATED"/>
    <property type="match status" value="1"/>
</dbReference>
<name>A0A9D1I897_9CLOT</name>
<accession>A0A9D1I897</accession>
<sequence length="173" mass="19732">YTPQILDILYEQQAAATFFLLGEKMDGNELLIREIAASGHEIGSHTFSHPDLTALDNSEIQKEIRQTDEALKKILPDYSIRYVRPPYGRYTEKVQAAIDRPLMLWTIDSLDWEDSDAEKIYTVVVDQIEDGDIVVFHDDNEETVKALSKIIAELKKRGFQFATVSQLAQINES</sequence>
<dbReference type="Gene3D" id="3.20.20.370">
    <property type="entry name" value="Glycoside hydrolase/deacetylase"/>
    <property type="match status" value="1"/>
</dbReference>
<organism evidence="2 3">
    <name type="scientific">Candidatus Egerieisoma faecipullorum</name>
    <dbReference type="NCBI Taxonomy" id="2840963"/>
    <lineage>
        <taxon>Bacteria</taxon>
        <taxon>Bacillati</taxon>
        <taxon>Bacillota</taxon>
        <taxon>Clostridia</taxon>
        <taxon>Eubacteriales</taxon>
        <taxon>Clostridiaceae</taxon>
        <taxon>Clostridiaceae incertae sedis</taxon>
        <taxon>Candidatus Egerieisoma</taxon>
    </lineage>
</organism>
<dbReference type="Proteomes" id="UP000824089">
    <property type="component" value="Unassembled WGS sequence"/>
</dbReference>
<evidence type="ECO:0000313" key="2">
    <source>
        <dbReference type="EMBL" id="HIU30103.1"/>
    </source>
</evidence>
<dbReference type="SUPFAM" id="SSF88713">
    <property type="entry name" value="Glycoside hydrolase/deacetylase"/>
    <property type="match status" value="1"/>
</dbReference>
<feature type="non-terminal residue" evidence="2">
    <location>
        <position position="1"/>
    </location>
</feature>
<dbReference type="InterPro" id="IPR050248">
    <property type="entry name" value="Polysacc_deacetylase_ArnD"/>
</dbReference>
<reference evidence="2" key="1">
    <citation type="submission" date="2020-10" db="EMBL/GenBank/DDBJ databases">
        <authorList>
            <person name="Gilroy R."/>
        </authorList>
    </citation>
    <scope>NUCLEOTIDE SEQUENCE</scope>
    <source>
        <strain evidence="2">CHK195-4489</strain>
    </source>
</reference>
<feature type="domain" description="NodB homology" evidence="1">
    <location>
        <begin position="1"/>
        <end position="162"/>
    </location>
</feature>
<proteinExistence type="predicted"/>
<dbReference type="GO" id="GO:0016810">
    <property type="term" value="F:hydrolase activity, acting on carbon-nitrogen (but not peptide) bonds"/>
    <property type="evidence" value="ECO:0007669"/>
    <property type="project" value="InterPro"/>
</dbReference>
<comment type="caution">
    <text evidence="2">The sequence shown here is derived from an EMBL/GenBank/DDBJ whole genome shotgun (WGS) entry which is preliminary data.</text>
</comment>
<dbReference type="AlphaFoldDB" id="A0A9D1I897"/>
<dbReference type="InterPro" id="IPR011330">
    <property type="entry name" value="Glyco_hydro/deAcase_b/a-brl"/>
</dbReference>
<evidence type="ECO:0000259" key="1">
    <source>
        <dbReference type="PROSITE" id="PS51677"/>
    </source>
</evidence>
<evidence type="ECO:0000313" key="3">
    <source>
        <dbReference type="Proteomes" id="UP000824089"/>
    </source>
</evidence>
<reference evidence="2" key="2">
    <citation type="journal article" date="2021" name="PeerJ">
        <title>Extensive microbial diversity within the chicken gut microbiome revealed by metagenomics and culture.</title>
        <authorList>
            <person name="Gilroy R."/>
            <person name="Ravi A."/>
            <person name="Getino M."/>
            <person name="Pursley I."/>
            <person name="Horton D.L."/>
            <person name="Alikhan N.F."/>
            <person name="Baker D."/>
            <person name="Gharbi K."/>
            <person name="Hall N."/>
            <person name="Watson M."/>
            <person name="Adriaenssens E.M."/>
            <person name="Foster-Nyarko E."/>
            <person name="Jarju S."/>
            <person name="Secka A."/>
            <person name="Antonio M."/>
            <person name="Oren A."/>
            <person name="Chaudhuri R.R."/>
            <person name="La Ragione R."/>
            <person name="Hildebrand F."/>
            <person name="Pallen M.J."/>
        </authorList>
    </citation>
    <scope>NUCLEOTIDE SEQUENCE</scope>
    <source>
        <strain evidence="2">CHK195-4489</strain>
    </source>
</reference>
<dbReference type="Pfam" id="PF01522">
    <property type="entry name" value="Polysacc_deac_1"/>
    <property type="match status" value="1"/>
</dbReference>
<dbReference type="PROSITE" id="PS51677">
    <property type="entry name" value="NODB"/>
    <property type="match status" value="1"/>
</dbReference>
<protein>
    <submittedName>
        <fullName evidence="2">Polysaccharide deacetylase family protein</fullName>
    </submittedName>
</protein>
<dbReference type="EMBL" id="DVMM01000157">
    <property type="protein sequence ID" value="HIU30103.1"/>
    <property type="molecule type" value="Genomic_DNA"/>
</dbReference>
<dbReference type="InterPro" id="IPR002509">
    <property type="entry name" value="NODB_dom"/>
</dbReference>